<sequence length="269" mass="30719">MERLPQECRDNVATFLGENNVNNLVVVSKKYYDSFVASNLRQLWFEGLPKFLSHVFKSLLAMKPNEKFELIRKAAIILQKRGRIGKQLSLYEKLGPLLVESISQMTGLQEWALALGGWPQEQERILCELLIRTRKWNRLKSLKILASPEILCAVLSRCLPKILEAVNLDGEYGTRTYIELVRIYSSFGSQHSLKKLNISSNLHSPLLSEPIILGIEYHFEGLICLGIQGSANELWDSWWRTKVSVSLLHQKLVASKDELSRVSKKHTST</sequence>
<dbReference type="AlphaFoldDB" id="A0A9P9KVZ7"/>
<keyword evidence="2" id="KW-1185">Reference proteome</keyword>
<dbReference type="Proteomes" id="UP000720189">
    <property type="component" value="Unassembled WGS sequence"/>
</dbReference>
<accession>A0A9P9KVZ7</accession>
<dbReference type="OrthoDB" id="5050657at2759"/>
<organism evidence="1 2">
    <name type="scientific">Fusarium redolens</name>
    <dbReference type="NCBI Taxonomy" id="48865"/>
    <lineage>
        <taxon>Eukaryota</taxon>
        <taxon>Fungi</taxon>
        <taxon>Dikarya</taxon>
        <taxon>Ascomycota</taxon>
        <taxon>Pezizomycotina</taxon>
        <taxon>Sordariomycetes</taxon>
        <taxon>Hypocreomycetidae</taxon>
        <taxon>Hypocreales</taxon>
        <taxon>Nectriaceae</taxon>
        <taxon>Fusarium</taxon>
        <taxon>Fusarium redolens species complex</taxon>
    </lineage>
</organism>
<name>A0A9P9KVZ7_FUSRE</name>
<dbReference type="RefSeq" id="XP_046056335.1">
    <property type="nucleotide sequence ID" value="XM_046184946.1"/>
</dbReference>
<comment type="caution">
    <text evidence="1">The sequence shown here is derived from an EMBL/GenBank/DDBJ whole genome shotgun (WGS) entry which is preliminary data.</text>
</comment>
<evidence type="ECO:0000313" key="2">
    <source>
        <dbReference type="Proteomes" id="UP000720189"/>
    </source>
</evidence>
<protein>
    <submittedName>
        <fullName evidence="1">Uncharacterized protein</fullName>
    </submittedName>
</protein>
<dbReference type="EMBL" id="JAGMUX010000001">
    <property type="protein sequence ID" value="KAH7269567.1"/>
    <property type="molecule type" value="Genomic_DNA"/>
</dbReference>
<evidence type="ECO:0000313" key="1">
    <source>
        <dbReference type="EMBL" id="KAH7269567.1"/>
    </source>
</evidence>
<proteinExistence type="predicted"/>
<dbReference type="GeneID" id="70214900"/>
<reference evidence="1" key="1">
    <citation type="journal article" date="2021" name="Nat. Commun.">
        <title>Genetic determinants of endophytism in the Arabidopsis root mycobiome.</title>
        <authorList>
            <person name="Mesny F."/>
            <person name="Miyauchi S."/>
            <person name="Thiergart T."/>
            <person name="Pickel B."/>
            <person name="Atanasova L."/>
            <person name="Karlsson M."/>
            <person name="Huettel B."/>
            <person name="Barry K.W."/>
            <person name="Haridas S."/>
            <person name="Chen C."/>
            <person name="Bauer D."/>
            <person name="Andreopoulos W."/>
            <person name="Pangilinan J."/>
            <person name="LaButti K."/>
            <person name="Riley R."/>
            <person name="Lipzen A."/>
            <person name="Clum A."/>
            <person name="Drula E."/>
            <person name="Henrissat B."/>
            <person name="Kohler A."/>
            <person name="Grigoriev I.V."/>
            <person name="Martin F.M."/>
            <person name="Hacquard S."/>
        </authorList>
    </citation>
    <scope>NUCLEOTIDE SEQUENCE</scope>
    <source>
        <strain evidence="1">MPI-CAGE-AT-0023</strain>
    </source>
</reference>
<gene>
    <name evidence="1" type="ORF">BKA55DRAFT_15155</name>
</gene>